<dbReference type="Gene3D" id="3.40.50.150">
    <property type="entry name" value="Vaccinia Virus protein VP39"/>
    <property type="match status" value="1"/>
</dbReference>
<dbReference type="EMBL" id="CP060712">
    <property type="protein sequence ID" value="QNN50163.1"/>
    <property type="molecule type" value="Genomic_DNA"/>
</dbReference>
<evidence type="ECO:0008006" key="3">
    <source>
        <dbReference type="Google" id="ProtNLM"/>
    </source>
</evidence>
<evidence type="ECO:0000313" key="2">
    <source>
        <dbReference type="Proteomes" id="UP000515976"/>
    </source>
</evidence>
<gene>
    <name evidence="1" type="ORF">H9L10_03645</name>
</gene>
<accession>A0A7G9R3I8</accession>
<dbReference type="KEGG" id="pei:H9L10_03645"/>
<sequence>MRLAIADPPYPPRVYDRPDLAGGARRRVIRSRARRWYGDQGPTDRSSGNVADFHPDAAAWDTPEAHRALIERLHADFDGWALATSLDGAEWYHPLPAGTRHMIWHKPNSMPNGSRLASSCELVLVYIPHGRRVRSAGHQMPDLLVAAPPNARFAGAKPVAWTRWVLDALGYDPEADTLDDLFPGSGAVALAAAQGVLL</sequence>
<keyword evidence="2" id="KW-1185">Reference proteome</keyword>
<evidence type="ECO:0000313" key="1">
    <source>
        <dbReference type="EMBL" id="QNN50163.1"/>
    </source>
</evidence>
<dbReference type="InterPro" id="IPR029063">
    <property type="entry name" value="SAM-dependent_MTases_sf"/>
</dbReference>
<reference evidence="1 2" key="1">
    <citation type="submission" date="2020-08" db="EMBL/GenBank/DDBJ databases">
        <title>Genome sequence of Phycicoccus endophyticus JCM 31784T.</title>
        <authorList>
            <person name="Hyun D.-W."/>
            <person name="Bae J.-W."/>
        </authorList>
    </citation>
    <scope>NUCLEOTIDE SEQUENCE [LARGE SCALE GENOMIC DNA]</scope>
    <source>
        <strain evidence="1 2">JCM 31784</strain>
    </source>
</reference>
<protein>
    <recommendedName>
        <fullName evidence="3">Site-specific DNA-methyltransferase</fullName>
    </recommendedName>
</protein>
<dbReference type="RefSeq" id="WP_166102377.1">
    <property type="nucleotide sequence ID" value="NZ_BMMY01000002.1"/>
</dbReference>
<name>A0A7G9R3I8_9MICO</name>
<dbReference type="SUPFAM" id="SSF53335">
    <property type="entry name" value="S-adenosyl-L-methionine-dependent methyltransferases"/>
    <property type="match status" value="1"/>
</dbReference>
<dbReference type="Proteomes" id="UP000515976">
    <property type="component" value="Chromosome"/>
</dbReference>
<dbReference type="AlphaFoldDB" id="A0A7G9R3I8"/>
<organism evidence="1 2">
    <name type="scientific">Phycicoccus endophyticus</name>
    <dbReference type="NCBI Taxonomy" id="1690220"/>
    <lineage>
        <taxon>Bacteria</taxon>
        <taxon>Bacillati</taxon>
        <taxon>Actinomycetota</taxon>
        <taxon>Actinomycetes</taxon>
        <taxon>Micrococcales</taxon>
        <taxon>Intrasporangiaceae</taxon>
        <taxon>Phycicoccus</taxon>
    </lineage>
</organism>
<proteinExistence type="predicted"/>